<feature type="compositionally biased region" description="Polar residues" evidence="1">
    <location>
        <begin position="186"/>
        <end position="208"/>
    </location>
</feature>
<feature type="region of interest" description="Disordered" evidence="1">
    <location>
        <begin position="663"/>
        <end position="826"/>
    </location>
</feature>
<dbReference type="AlphaFoldDB" id="A0A7J6A6H7"/>
<dbReference type="EMBL" id="JAAGNN010000017">
    <property type="protein sequence ID" value="KAF4078396.1"/>
    <property type="molecule type" value="Genomic_DNA"/>
</dbReference>
<gene>
    <name evidence="3" type="ORF">AMELA_G00198570</name>
</gene>
<evidence type="ECO:0000256" key="2">
    <source>
        <dbReference type="SAM" id="SignalP"/>
    </source>
</evidence>
<feature type="compositionally biased region" description="Polar residues" evidence="1">
    <location>
        <begin position="778"/>
        <end position="808"/>
    </location>
</feature>
<feature type="compositionally biased region" description="Basic residues" evidence="1">
    <location>
        <begin position="864"/>
        <end position="881"/>
    </location>
</feature>
<feature type="compositionally biased region" description="Basic and acidic residues" evidence="1">
    <location>
        <begin position="152"/>
        <end position="183"/>
    </location>
</feature>
<organism evidence="3 4">
    <name type="scientific">Ameiurus melas</name>
    <name type="common">Black bullhead</name>
    <name type="synonym">Silurus melas</name>
    <dbReference type="NCBI Taxonomy" id="219545"/>
    <lineage>
        <taxon>Eukaryota</taxon>
        <taxon>Metazoa</taxon>
        <taxon>Chordata</taxon>
        <taxon>Craniata</taxon>
        <taxon>Vertebrata</taxon>
        <taxon>Euteleostomi</taxon>
        <taxon>Actinopterygii</taxon>
        <taxon>Neopterygii</taxon>
        <taxon>Teleostei</taxon>
        <taxon>Ostariophysi</taxon>
        <taxon>Siluriformes</taxon>
        <taxon>Ictaluridae</taxon>
        <taxon>Ameiurus</taxon>
    </lineage>
</organism>
<feature type="chain" id="PRO_5029773553" evidence="2">
    <location>
        <begin position="25"/>
        <end position="891"/>
    </location>
</feature>
<feature type="compositionally biased region" description="Low complexity" evidence="1">
    <location>
        <begin position="419"/>
        <end position="434"/>
    </location>
</feature>
<feature type="compositionally biased region" description="Polar residues" evidence="1">
    <location>
        <begin position="728"/>
        <end position="761"/>
    </location>
</feature>
<feature type="compositionally biased region" description="Low complexity" evidence="1">
    <location>
        <begin position="764"/>
        <end position="777"/>
    </location>
</feature>
<evidence type="ECO:0000313" key="3">
    <source>
        <dbReference type="EMBL" id="KAF4078396.1"/>
    </source>
</evidence>
<comment type="caution">
    <text evidence="3">The sequence shown here is derived from an EMBL/GenBank/DDBJ whole genome shotgun (WGS) entry which is preliminary data.</text>
</comment>
<sequence length="891" mass="96473">MSCWMMLEMKRVVLLLSVVLLTCAAPVTSRVKQFRGTPGSDIIITAPAGFGQPNENGQSTVTVSLRDENTKISVDVVSFIFSVSSEELSTSKLGEINGGFSDEGTQNNGAGPGRTEEKNNPDSDGEVSEEGFEPTAGPEVRNSDEEFDNREEETPNPRDDKSNEDQSDTRVNSEESDPDHPKVFEMSTTSDTSSLQEDSNESDSGSEQQKTKVHTDSTETSALRYLPGQLSGLKVLASTLIHAESISAEANGKGTVPRSDISSVEDQSVPTNSEPMLGPFQTASSLSSSLEDETDDEYKKSVTDPTPSKTPSHKSGPESVVYTEVVKKNEGSPTPFFSGSDFEYVNDDWQYDPRYYDPYRNHPEYAAGYDPYGAGYDPYGAGYDPYGVGYDPYGAGYDPYQAGYDPYQAGYDPYGGGYDPYRAGYDPYGAGYDPYGKRYDPYQAGYDNQDPYHETESKDPRHDVEQETTPTVYSVEENESHPTEISNNQDNSHSEEQSLSPSSSPSSTPVSLPEGSENMDSADNIPSEEPSNSSSIETSREMGLRPSNSPPDPAVSNSEEGTKTRADAVGKKMAATGSSSSEESVETTDSEQESQNTMDQPGNKGTPDPSSHMSLLQVIQKVNNEEEPQSQSNVDLIPTFSSEEDDPLINTIEHVMALAFNGGSNEEGTVVGTNPDSTPSDNIISENNQNEESFSNDSATASPGISSEVTPESVDLTTESPKFDSDLVLTSDSFVSNEDASSENTTPNPSASPHITTQSSGGLADNAEANANGNTANDSGESQESQIITTSTVFPIASQPSHLQNSENSSDEENTQDRKSNQGIISQFPVETPAKIIAANLWTSFLQALNVPIYNRSGKSVQKNVRRPQSTRRYHQRSNRRQKADSSEESK</sequence>
<keyword evidence="4" id="KW-1185">Reference proteome</keyword>
<feature type="compositionally biased region" description="Low complexity" evidence="1">
    <location>
        <begin position="680"/>
        <end position="698"/>
    </location>
</feature>
<accession>A0A7J6A6H7</accession>
<feature type="region of interest" description="Disordered" evidence="1">
    <location>
        <begin position="93"/>
        <end position="221"/>
    </location>
</feature>
<feature type="compositionally biased region" description="Polar residues" evidence="1">
    <location>
        <begin position="663"/>
        <end position="679"/>
    </location>
</feature>
<proteinExistence type="predicted"/>
<name>A0A7J6A6H7_AMEME</name>
<feature type="compositionally biased region" description="Basic and acidic residues" evidence="1">
    <location>
        <begin position="450"/>
        <end position="465"/>
    </location>
</feature>
<protein>
    <submittedName>
        <fullName evidence="3">Uncharacterized protein</fullName>
    </submittedName>
</protein>
<feature type="signal peptide" evidence="2">
    <location>
        <begin position="1"/>
        <end position="24"/>
    </location>
</feature>
<feature type="compositionally biased region" description="Low complexity" evidence="1">
    <location>
        <begin position="497"/>
        <end position="514"/>
    </location>
</feature>
<evidence type="ECO:0000256" key="1">
    <source>
        <dbReference type="SAM" id="MobiDB-lite"/>
    </source>
</evidence>
<feature type="region of interest" description="Disordered" evidence="1">
    <location>
        <begin position="245"/>
        <end position="319"/>
    </location>
</feature>
<feature type="compositionally biased region" description="Basic and acidic residues" evidence="1">
    <location>
        <begin position="882"/>
        <end position="891"/>
    </location>
</feature>
<feature type="compositionally biased region" description="Acidic residues" evidence="1">
    <location>
        <begin position="123"/>
        <end position="132"/>
    </location>
</feature>
<feature type="compositionally biased region" description="Acidic residues" evidence="1">
    <location>
        <begin position="583"/>
        <end position="592"/>
    </location>
</feature>
<feature type="compositionally biased region" description="Polar residues" evidence="1">
    <location>
        <begin position="260"/>
        <end position="274"/>
    </location>
</feature>
<evidence type="ECO:0000313" key="4">
    <source>
        <dbReference type="Proteomes" id="UP000593565"/>
    </source>
</evidence>
<feature type="region of interest" description="Disordered" evidence="1">
    <location>
        <begin position="856"/>
        <end position="891"/>
    </location>
</feature>
<feature type="region of interest" description="Disordered" evidence="1">
    <location>
        <begin position="411"/>
        <end position="642"/>
    </location>
</feature>
<reference evidence="3 4" key="1">
    <citation type="submission" date="2020-02" db="EMBL/GenBank/DDBJ databases">
        <title>A chromosome-scale genome assembly of the black bullhead catfish (Ameiurus melas).</title>
        <authorList>
            <person name="Wen M."/>
            <person name="Zham M."/>
            <person name="Cabau C."/>
            <person name="Klopp C."/>
            <person name="Donnadieu C."/>
            <person name="Roques C."/>
            <person name="Bouchez O."/>
            <person name="Lampietro C."/>
            <person name="Jouanno E."/>
            <person name="Herpin A."/>
            <person name="Louis A."/>
            <person name="Berthelot C."/>
            <person name="Parey E."/>
            <person name="Roest-Crollius H."/>
            <person name="Braasch I."/>
            <person name="Postlethwait J."/>
            <person name="Robinson-Rechavi M."/>
            <person name="Echchiki A."/>
            <person name="Begum T."/>
            <person name="Montfort J."/>
            <person name="Schartl M."/>
            <person name="Bobe J."/>
            <person name="Guiguen Y."/>
        </authorList>
    </citation>
    <scope>NUCLEOTIDE SEQUENCE [LARGE SCALE GENOMIC DNA]</scope>
    <source>
        <strain evidence="3">M_S1</strain>
        <tissue evidence="3">Blood</tissue>
    </source>
</reference>
<feature type="compositionally biased region" description="Basic and acidic residues" evidence="1">
    <location>
        <begin position="560"/>
        <end position="570"/>
    </location>
</feature>
<feature type="compositionally biased region" description="Low complexity" evidence="1">
    <location>
        <begin position="524"/>
        <end position="537"/>
    </location>
</feature>
<dbReference type="Proteomes" id="UP000593565">
    <property type="component" value="Unassembled WGS sequence"/>
</dbReference>
<keyword evidence="2" id="KW-0732">Signal</keyword>
<feature type="compositionally biased region" description="Polar residues" evidence="1">
    <location>
        <begin position="699"/>
        <end position="720"/>
    </location>
</feature>